<dbReference type="Gene3D" id="3.30.9.10">
    <property type="entry name" value="D-Amino Acid Oxidase, subunit A, domain 2"/>
    <property type="match status" value="1"/>
</dbReference>
<organism evidence="7 8">
    <name type="scientific">Apiospora aurea</name>
    <dbReference type="NCBI Taxonomy" id="335848"/>
    <lineage>
        <taxon>Eukaryota</taxon>
        <taxon>Fungi</taxon>
        <taxon>Dikarya</taxon>
        <taxon>Ascomycota</taxon>
        <taxon>Pezizomycotina</taxon>
        <taxon>Sordariomycetes</taxon>
        <taxon>Xylariomycetidae</taxon>
        <taxon>Amphisphaeriales</taxon>
        <taxon>Apiosporaceae</taxon>
        <taxon>Apiospora</taxon>
    </lineage>
</organism>
<evidence type="ECO:0000313" key="8">
    <source>
        <dbReference type="Proteomes" id="UP001391051"/>
    </source>
</evidence>
<protein>
    <recommendedName>
        <fullName evidence="6">FAD dependent oxidoreductase domain-containing protein</fullName>
    </recommendedName>
</protein>
<dbReference type="InterPro" id="IPR023209">
    <property type="entry name" value="DAO"/>
</dbReference>
<accession>A0ABR1PYT2</accession>
<dbReference type="PANTHER" id="PTHR11530:SF25">
    <property type="entry name" value="FAD DEPENDENT OXIDOREDUCTASE DOMAIN-CONTAINING PROTEIN"/>
    <property type="match status" value="1"/>
</dbReference>
<evidence type="ECO:0000313" key="7">
    <source>
        <dbReference type="EMBL" id="KAK7942712.1"/>
    </source>
</evidence>
<keyword evidence="4" id="KW-0274">FAD</keyword>
<dbReference type="PANTHER" id="PTHR11530">
    <property type="entry name" value="D-AMINO ACID OXIDASE"/>
    <property type="match status" value="1"/>
</dbReference>
<comment type="cofactor">
    <cofactor evidence="1">
        <name>FAD</name>
        <dbReference type="ChEBI" id="CHEBI:57692"/>
    </cofactor>
</comment>
<evidence type="ECO:0000256" key="5">
    <source>
        <dbReference type="ARBA" id="ARBA00023002"/>
    </source>
</evidence>
<name>A0ABR1PYT2_9PEZI</name>
<evidence type="ECO:0000259" key="6">
    <source>
        <dbReference type="Pfam" id="PF01266"/>
    </source>
</evidence>
<sequence>MKHVSFFFPEPVEGNPIETTKMLEIMASGLRRGHADATVNATGLAGTELAGDDSCYQIRGGTIRVVNDGRDFPMIDAALTISANAAHSANGIVFLVPRNGDVLLIGGITESHVPHFDLTLDSPIARRMRARCEASFPDLKMARLDADYPLAQRLRPSASAASVWSGSFSYKVEGRITMLILTPRPPPRRDVSSTSTVAAAPDVPCLLDAQGTWPS</sequence>
<evidence type="ECO:0000256" key="2">
    <source>
        <dbReference type="ARBA" id="ARBA00006730"/>
    </source>
</evidence>
<keyword evidence="5" id="KW-0560">Oxidoreductase</keyword>
<evidence type="ECO:0000256" key="1">
    <source>
        <dbReference type="ARBA" id="ARBA00001974"/>
    </source>
</evidence>
<evidence type="ECO:0000256" key="3">
    <source>
        <dbReference type="ARBA" id="ARBA00022630"/>
    </source>
</evidence>
<comment type="caution">
    <text evidence="7">The sequence shown here is derived from an EMBL/GenBank/DDBJ whole genome shotgun (WGS) entry which is preliminary data.</text>
</comment>
<feature type="domain" description="FAD dependent oxidoreductase" evidence="6">
    <location>
        <begin position="29"/>
        <end position="144"/>
    </location>
</feature>
<comment type="similarity">
    <text evidence="2">Belongs to the DAMOX/DASOX family.</text>
</comment>
<proteinExistence type="inferred from homology"/>
<dbReference type="Proteomes" id="UP001391051">
    <property type="component" value="Unassembled WGS sequence"/>
</dbReference>
<dbReference type="Pfam" id="PF01266">
    <property type="entry name" value="DAO"/>
    <property type="match status" value="1"/>
</dbReference>
<dbReference type="InterPro" id="IPR006076">
    <property type="entry name" value="FAD-dep_OxRdtase"/>
</dbReference>
<dbReference type="RefSeq" id="XP_066694743.1">
    <property type="nucleotide sequence ID" value="XM_066848047.1"/>
</dbReference>
<dbReference type="GeneID" id="92081109"/>
<gene>
    <name evidence="7" type="ORF">PG986_011825</name>
</gene>
<reference evidence="7 8" key="1">
    <citation type="submission" date="2023-01" db="EMBL/GenBank/DDBJ databases">
        <title>Analysis of 21 Apiospora genomes using comparative genomics revels a genus with tremendous synthesis potential of carbohydrate active enzymes and secondary metabolites.</title>
        <authorList>
            <person name="Sorensen T."/>
        </authorList>
    </citation>
    <scope>NUCLEOTIDE SEQUENCE [LARGE SCALE GENOMIC DNA]</scope>
    <source>
        <strain evidence="7 8">CBS 24483</strain>
    </source>
</reference>
<keyword evidence="3" id="KW-0285">Flavoprotein</keyword>
<dbReference type="EMBL" id="JAQQWE010000008">
    <property type="protein sequence ID" value="KAK7942712.1"/>
    <property type="molecule type" value="Genomic_DNA"/>
</dbReference>
<keyword evidence="8" id="KW-1185">Reference proteome</keyword>
<evidence type="ECO:0000256" key="4">
    <source>
        <dbReference type="ARBA" id="ARBA00022827"/>
    </source>
</evidence>